<keyword evidence="2" id="KW-1185">Reference proteome</keyword>
<evidence type="ECO:0000313" key="2">
    <source>
        <dbReference type="Proteomes" id="UP000607653"/>
    </source>
</evidence>
<organism evidence="1 2">
    <name type="scientific">Nelumbo nucifera</name>
    <name type="common">Sacred lotus</name>
    <dbReference type="NCBI Taxonomy" id="4432"/>
    <lineage>
        <taxon>Eukaryota</taxon>
        <taxon>Viridiplantae</taxon>
        <taxon>Streptophyta</taxon>
        <taxon>Embryophyta</taxon>
        <taxon>Tracheophyta</taxon>
        <taxon>Spermatophyta</taxon>
        <taxon>Magnoliopsida</taxon>
        <taxon>Proteales</taxon>
        <taxon>Nelumbonaceae</taxon>
        <taxon>Nelumbo</taxon>
    </lineage>
</organism>
<gene>
    <name evidence="1" type="ORF">HUJ06_008332</name>
</gene>
<sequence>MTVIKTLFTTKIYRISQGEIILGAKIDREIGVHSIGHRNQYNLN</sequence>
<dbReference type="Proteomes" id="UP000607653">
    <property type="component" value="Unassembled WGS sequence"/>
</dbReference>
<dbReference type="AlphaFoldDB" id="A0A822Z1X8"/>
<protein>
    <submittedName>
        <fullName evidence="1">Uncharacterized protein</fullName>
    </submittedName>
</protein>
<evidence type="ECO:0000313" key="1">
    <source>
        <dbReference type="EMBL" id="DAD37691.1"/>
    </source>
</evidence>
<proteinExistence type="predicted"/>
<dbReference type="EMBL" id="DUZY01000004">
    <property type="protein sequence ID" value="DAD37691.1"/>
    <property type="molecule type" value="Genomic_DNA"/>
</dbReference>
<accession>A0A822Z1X8</accession>
<name>A0A822Z1X8_NELNU</name>
<reference evidence="1 2" key="1">
    <citation type="journal article" date="2020" name="Mol. Biol. Evol.">
        <title>Distinct Expression and Methylation Patterns for Genes with Different Fates following a Single Whole-Genome Duplication in Flowering Plants.</title>
        <authorList>
            <person name="Shi T."/>
            <person name="Rahmani R.S."/>
            <person name="Gugger P.F."/>
            <person name="Wang M."/>
            <person name="Li H."/>
            <person name="Zhang Y."/>
            <person name="Li Z."/>
            <person name="Wang Q."/>
            <person name="Van de Peer Y."/>
            <person name="Marchal K."/>
            <person name="Chen J."/>
        </authorList>
    </citation>
    <scope>NUCLEOTIDE SEQUENCE [LARGE SCALE GENOMIC DNA]</scope>
    <source>
        <tissue evidence="1">Leaf</tissue>
    </source>
</reference>
<comment type="caution">
    <text evidence="1">The sequence shown here is derived from an EMBL/GenBank/DDBJ whole genome shotgun (WGS) entry which is preliminary data.</text>
</comment>